<reference evidence="2 3" key="1">
    <citation type="submission" date="2023-01" db="EMBL/GenBank/DDBJ databases">
        <authorList>
            <person name="Kreplak J."/>
        </authorList>
    </citation>
    <scope>NUCLEOTIDE SEQUENCE [LARGE SCALE GENOMIC DNA]</scope>
</reference>
<evidence type="ECO:0000256" key="1">
    <source>
        <dbReference type="SAM" id="MobiDB-lite"/>
    </source>
</evidence>
<evidence type="ECO:0000313" key="3">
    <source>
        <dbReference type="Proteomes" id="UP001157006"/>
    </source>
</evidence>
<proteinExistence type="predicted"/>
<evidence type="ECO:0008006" key="4">
    <source>
        <dbReference type="Google" id="ProtNLM"/>
    </source>
</evidence>
<dbReference type="Proteomes" id="UP001157006">
    <property type="component" value="Chromosome 2"/>
</dbReference>
<feature type="compositionally biased region" description="Polar residues" evidence="1">
    <location>
        <begin position="60"/>
        <end position="70"/>
    </location>
</feature>
<feature type="region of interest" description="Disordered" evidence="1">
    <location>
        <begin position="1"/>
        <end position="71"/>
    </location>
</feature>
<evidence type="ECO:0000313" key="2">
    <source>
        <dbReference type="EMBL" id="CAI8597959.1"/>
    </source>
</evidence>
<protein>
    <recommendedName>
        <fullName evidence="4">No apical meristem-associated C-terminal domain-containing protein</fullName>
    </recommendedName>
</protein>
<dbReference type="AlphaFoldDB" id="A0AAV0ZIE7"/>
<sequence length="141" mass="15989">MGASTKNSSKRTKNSAIGAHSSSSNLATPSSYEFNSSSPMERLMGQQAAKRKSKAKENASESPSNVVQETWNKRVATMERLAQCKEDEMEYKAMQLLSKDTSMMNDSQRDIHEKYCNELKKKIWILVIMKRCSTYYVSTPM</sequence>
<dbReference type="EMBL" id="OX451737">
    <property type="protein sequence ID" value="CAI8597959.1"/>
    <property type="molecule type" value="Genomic_DNA"/>
</dbReference>
<organism evidence="2 3">
    <name type="scientific">Vicia faba</name>
    <name type="common">Broad bean</name>
    <name type="synonym">Faba vulgaris</name>
    <dbReference type="NCBI Taxonomy" id="3906"/>
    <lineage>
        <taxon>Eukaryota</taxon>
        <taxon>Viridiplantae</taxon>
        <taxon>Streptophyta</taxon>
        <taxon>Embryophyta</taxon>
        <taxon>Tracheophyta</taxon>
        <taxon>Spermatophyta</taxon>
        <taxon>Magnoliopsida</taxon>
        <taxon>eudicotyledons</taxon>
        <taxon>Gunneridae</taxon>
        <taxon>Pentapetalae</taxon>
        <taxon>rosids</taxon>
        <taxon>fabids</taxon>
        <taxon>Fabales</taxon>
        <taxon>Fabaceae</taxon>
        <taxon>Papilionoideae</taxon>
        <taxon>50 kb inversion clade</taxon>
        <taxon>NPAAA clade</taxon>
        <taxon>Hologalegina</taxon>
        <taxon>IRL clade</taxon>
        <taxon>Fabeae</taxon>
        <taxon>Vicia</taxon>
    </lineage>
</organism>
<accession>A0AAV0ZIE7</accession>
<feature type="compositionally biased region" description="Polar residues" evidence="1">
    <location>
        <begin position="20"/>
        <end position="39"/>
    </location>
</feature>
<name>A0AAV0ZIE7_VICFA</name>
<keyword evidence="3" id="KW-1185">Reference proteome</keyword>
<gene>
    <name evidence="2" type="ORF">VFH_II105440</name>
</gene>